<evidence type="ECO:0000256" key="13">
    <source>
        <dbReference type="SAM" id="MobiDB-lite"/>
    </source>
</evidence>
<comment type="subcellular location">
    <subcellularLocation>
        <location evidence="10">Nucleus lamina</location>
    </subcellularLocation>
    <subcellularLocation>
        <location evidence="1">Nucleus matrix</location>
    </subcellularLocation>
    <subcellularLocation>
        <location evidence="2">Nucleus</location>
        <location evidence="2">Nucleoplasm</location>
    </subcellularLocation>
</comment>
<evidence type="ECO:0000256" key="12">
    <source>
        <dbReference type="SAM" id="Coils"/>
    </source>
</evidence>
<dbReference type="InterPro" id="IPR001322">
    <property type="entry name" value="Lamin_tail_dom"/>
</dbReference>
<evidence type="ECO:0000256" key="10">
    <source>
        <dbReference type="ARBA" id="ARBA00024186"/>
    </source>
</evidence>
<comment type="similarity">
    <text evidence="11">Belongs to the intermediate filament family.</text>
</comment>
<dbReference type="PROSITE" id="PS00226">
    <property type="entry name" value="IF_ROD_1"/>
    <property type="match status" value="1"/>
</dbReference>
<evidence type="ECO:0000256" key="1">
    <source>
        <dbReference type="ARBA" id="ARBA00004109"/>
    </source>
</evidence>
<evidence type="ECO:0000256" key="5">
    <source>
        <dbReference type="ARBA" id="ARBA00022754"/>
    </source>
</evidence>
<dbReference type="PANTHER" id="PTHR45721:SF5">
    <property type="entry name" value="PRELAMIN-A_C"/>
    <property type="match status" value="1"/>
</dbReference>
<evidence type="ECO:0000256" key="7">
    <source>
        <dbReference type="ARBA" id="ARBA00023242"/>
    </source>
</evidence>
<dbReference type="GO" id="GO:0005652">
    <property type="term" value="C:nuclear lamina"/>
    <property type="evidence" value="ECO:0007669"/>
    <property type="project" value="UniProtKB-SubCell"/>
</dbReference>
<dbReference type="Gene3D" id="1.20.5.170">
    <property type="match status" value="1"/>
</dbReference>
<evidence type="ECO:0000256" key="11">
    <source>
        <dbReference type="RuleBase" id="RU000685"/>
    </source>
</evidence>
<keyword evidence="3" id="KW-0488">Methylation</keyword>
<dbReference type="SUPFAM" id="SSF74853">
    <property type="entry name" value="Lamin A/C globular tail domain"/>
    <property type="match status" value="1"/>
</dbReference>
<feature type="coiled-coil region" evidence="12">
    <location>
        <begin position="288"/>
        <end position="365"/>
    </location>
</feature>
<dbReference type="GO" id="GO:0006998">
    <property type="term" value="P:nuclear envelope organization"/>
    <property type="evidence" value="ECO:0007669"/>
    <property type="project" value="TreeGrafter"/>
</dbReference>
<evidence type="ECO:0000259" key="14">
    <source>
        <dbReference type="PROSITE" id="PS50835"/>
    </source>
</evidence>
<dbReference type="GO" id="GO:0005200">
    <property type="term" value="F:structural constituent of cytoskeleton"/>
    <property type="evidence" value="ECO:0007669"/>
    <property type="project" value="TreeGrafter"/>
</dbReference>
<name>A0A8T3CU58_9TELE</name>
<feature type="region of interest" description="Disordered" evidence="13">
    <location>
        <begin position="595"/>
        <end position="645"/>
    </location>
</feature>
<sequence>METPGKKRATGSTATPLSPTRITRLQEKEDLSNLNDRLAIYIEKVRSLEVENDGLRHRITESETEVRREVSNMKVSYETELADARKSLDSIAKDRARLQLELGKVREEYKELKARNTKKEAELAGALTRLKDLEALLNSKDASLTTALGEKRNLEIEVRDLKAQLAKLEGSLADTKKQLQDEMLRRVDLENRNQTLKEELDFEKNRHTEELVEVKRRYESIMVERDSGQQQEYESKLAKALAELRDLHDQQMNVYKDHMEKTYEARLENARQSADRNSNLMGVAHEELQQTRIRLETLSAQLDQVQNQLAAREAKVRELEEALSRERDMMRRRLADKDREMYEMRQRMQQQLDEYQELLDVKLALDMEILAYRKLLEGEEERLRLSPSPPAHHANVSHTSGSGTHSRIRSSALSSSKKRRLNDDDGETSSMAGGSVSRTRILQQASASGRVTVDEVDQEGKYVRLSNKADQDQPMGHWQVKRQVGSQNPIVYKFPPKFILKAGQSVTIWASVEGAIHNPPSDLVWKTQNSWGTGDQFQTTLVNTNGEEMAMRKVTRTLFQDDEDEDDDDVGAHTCTDSEYNLRSRTVVCGSCGQPSDRAGVGSAVSSSFRSSGGRLPGGLVPHSSLMGNNMPRQRGHSAENCTVM</sequence>
<dbReference type="GO" id="GO:0007097">
    <property type="term" value="P:nuclear migration"/>
    <property type="evidence" value="ECO:0007669"/>
    <property type="project" value="TreeGrafter"/>
</dbReference>
<keyword evidence="18" id="KW-1185">Reference proteome</keyword>
<feature type="compositionally biased region" description="Polar residues" evidence="13">
    <location>
        <begin position="396"/>
        <end position="405"/>
    </location>
</feature>
<dbReference type="PROSITE" id="PS51842">
    <property type="entry name" value="IF_ROD_2"/>
    <property type="match status" value="1"/>
</dbReference>
<dbReference type="SUPFAM" id="SSF64593">
    <property type="entry name" value="Intermediate filament protein, coiled coil region"/>
    <property type="match status" value="2"/>
</dbReference>
<dbReference type="GO" id="GO:0016363">
    <property type="term" value="C:nuclear matrix"/>
    <property type="evidence" value="ECO:0007669"/>
    <property type="project" value="UniProtKB-SubCell"/>
</dbReference>
<accession>A0A8T3CU58</accession>
<dbReference type="OrthoDB" id="102442at2759"/>
<dbReference type="GO" id="GO:0090435">
    <property type="term" value="P:protein localization to nuclear envelope"/>
    <property type="evidence" value="ECO:0007669"/>
    <property type="project" value="TreeGrafter"/>
</dbReference>
<dbReference type="Gene3D" id="1.20.5.1160">
    <property type="entry name" value="Vasodilator-stimulated phosphoprotein"/>
    <property type="match status" value="2"/>
</dbReference>
<organism evidence="17 18">
    <name type="scientific">Albula goreensis</name>
    <dbReference type="NCBI Taxonomy" id="1534307"/>
    <lineage>
        <taxon>Eukaryota</taxon>
        <taxon>Metazoa</taxon>
        <taxon>Chordata</taxon>
        <taxon>Craniata</taxon>
        <taxon>Vertebrata</taxon>
        <taxon>Euteleostomi</taxon>
        <taxon>Actinopterygii</taxon>
        <taxon>Neopterygii</taxon>
        <taxon>Teleostei</taxon>
        <taxon>Albuliformes</taxon>
        <taxon>Albulidae</taxon>
        <taxon>Albula</taxon>
    </lineage>
</organism>
<keyword evidence="8" id="KW-0449">Lipoprotein</keyword>
<dbReference type="Proteomes" id="UP000829720">
    <property type="component" value="Unassembled WGS sequence"/>
</dbReference>
<dbReference type="AlphaFoldDB" id="A0A8T3CU58"/>
<dbReference type="SMART" id="SM01391">
    <property type="entry name" value="Filament"/>
    <property type="match status" value="1"/>
</dbReference>
<feature type="domain" description="IF rod" evidence="16">
    <location>
        <begin position="27"/>
        <end position="383"/>
    </location>
</feature>
<dbReference type="InterPro" id="IPR039008">
    <property type="entry name" value="IF_rod_dom"/>
</dbReference>
<evidence type="ECO:0000256" key="8">
    <source>
        <dbReference type="ARBA" id="ARBA00023288"/>
    </source>
</evidence>
<keyword evidence="4" id="KW-0597">Phosphoprotein</keyword>
<proteinExistence type="inferred from homology"/>
<dbReference type="PROSITE" id="PS50835">
    <property type="entry name" value="IG_LIKE"/>
    <property type="match status" value="1"/>
</dbReference>
<feature type="coiled-coil region" evidence="12">
    <location>
        <begin position="31"/>
        <end position="250"/>
    </location>
</feature>
<keyword evidence="9" id="KW-0636">Prenylation</keyword>
<keyword evidence="6 12" id="KW-0175">Coiled coil</keyword>
<keyword evidence="5 11" id="KW-0403">Intermediate filament</keyword>
<dbReference type="Pfam" id="PF00932">
    <property type="entry name" value="LTD"/>
    <property type="match status" value="1"/>
</dbReference>
<dbReference type="Pfam" id="PF00038">
    <property type="entry name" value="Filament"/>
    <property type="match status" value="1"/>
</dbReference>
<keyword evidence="7" id="KW-0539">Nucleus</keyword>
<protein>
    <recommendedName>
        <fullName evidence="19">Lamin</fullName>
    </recommendedName>
</protein>
<feature type="region of interest" description="Disordered" evidence="13">
    <location>
        <begin position="383"/>
        <end position="453"/>
    </location>
</feature>
<feature type="compositionally biased region" description="Polar residues" evidence="13">
    <location>
        <begin position="428"/>
        <end position="449"/>
    </location>
</feature>
<feature type="domain" description="LTD" evidence="15">
    <location>
        <begin position="439"/>
        <end position="556"/>
    </location>
</feature>
<dbReference type="InterPro" id="IPR036415">
    <property type="entry name" value="Lamin_tail_dom_sf"/>
</dbReference>
<evidence type="ECO:0000256" key="2">
    <source>
        <dbReference type="ARBA" id="ARBA00004642"/>
    </source>
</evidence>
<dbReference type="GO" id="GO:0051664">
    <property type="term" value="P:nuclear pore localization"/>
    <property type="evidence" value="ECO:0007669"/>
    <property type="project" value="TreeGrafter"/>
</dbReference>
<gene>
    <name evidence="17" type="ORF">AGOR_G00210020</name>
</gene>
<dbReference type="Gene3D" id="2.60.40.1260">
    <property type="entry name" value="Lamin Tail domain"/>
    <property type="match status" value="1"/>
</dbReference>
<evidence type="ECO:0000256" key="6">
    <source>
        <dbReference type="ARBA" id="ARBA00023054"/>
    </source>
</evidence>
<dbReference type="PROSITE" id="PS51841">
    <property type="entry name" value="LTD"/>
    <property type="match status" value="1"/>
</dbReference>
<dbReference type="InterPro" id="IPR018039">
    <property type="entry name" value="IF_conserved"/>
</dbReference>
<dbReference type="PANTHER" id="PTHR45721">
    <property type="entry name" value="LAMIN DM0-RELATED"/>
    <property type="match status" value="1"/>
</dbReference>
<evidence type="ECO:0000313" key="17">
    <source>
        <dbReference type="EMBL" id="KAI1886048.1"/>
    </source>
</evidence>
<feature type="compositionally biased region" description="Low complexity" evidence="13">
    <location>
        <begin position="598"/>
        <end position="622"/>
    </location>
</feature>
<dbReference type="EMBL" id="JAERUA010000020">
    <property type="protein sequence ID" value="KAI1886048.1"/>
    <property type="molecule type" value="Genomic_DNA"/>
</dbReference>
<evidence type="ECO:0000259" key="15">
    <source>
        <dbReference type="PROSITE" id="PS51841"/>
    </source>
</evidence>
<feature type="domain" description="Ig-like" evidence="14">
    <location>
        <begin position="489"/>
        <end position="588"/>
    </location>
</feature>
<dbReference type="GO" id="GO:0005882">
    <property type="term" value="C:intermediate filament"/>
    <property type="evidence" value="ECO:0007669"/>
    <property type="project" value="UniProtKB-KW"/>
</dbReference>
<evidence type="ECO:0000259" key="16">
    <source>
        <dbReference type="PROSITE" id="PS51842"/>
    </source>
</evidence>
<comment type="caution">
    <text evidence="17">The sequence shown here is derived from an EMBL/GenBank/DDBJ whole genome shotgun (WGS) entry which is preliminary data.</text>
</comment>
<evidence type="ECO:0000256" key="9">
    <source>
        <dbReference type="ARBA" id="ARBA00023289"/>
    </source>
</evidence>
<reference evidence="17" key="1">
    <citation type="submission" date="2021-01" db="EMBL/GenBank/DDBJ databases">
        <authorList>
            <person name="Zahm M."/>
            <person name="Roques C."/>
            <person name="Cabau C."/>
            <person name="Klopp C."/>
            <person name="Donnadieu C."/>
            <person name="Jouanno E."/>
            <person name="Lampietro C."/>
            <person name="Louis A."/>
            <person name="Herpin A."/>
            <person name="Echchiki A."/>
            <person name="Berthelot C."/>
            <person name="Parey E."/>
            <person name="Roest-Crollius H."/>
            <person name="Braasch I."/>
            <person name="Postlethwait J."/>
            <person name="Bobe J."/>
            <person name="Montfort J."/>
            <person name="Bouchez O."/>
            <person name="Begum T."/>
            <person name="Mejri S."/>
            <person name="Adams A."/>
            <person name="Chen W.-J."/>
            <person name="Guiguen Y."/>
        </authorList>
    </citation>
    <scope>NUCLEOTIDE SEQUENCE</scope>
    <source>
        <tissue evidence="17">Blood</tissue>
    </source>
</reference>
<evidence type="ECO:0000313" key="18">
    <source>
        <dbReference type="Proteomes" id="UP000829720"/>
    </source>
</evidence>
<evidence type="ECO:0008006" key="19">
    <source>
        <dbReference type="Google" id="ProtNLM"/>
    </source>
</evidence>
<evidence type="ECO:0000256" key="4">
    <source>
        <dbReference type="ARBA" id="ARBA00022553"/>
    </source>
</evidence>
<dbReference type="GO" id="GO:0031507">
    <property type="term" value="P:heterochromatin formation"/>
    <property type="evidence" value="ECO:0007669"/>
    <property type="project" value="TreeGrafter"/>
</dbReference>
<evidence type="ECO:0000256" key="3">
    <source>
        <dbReference type="ARBA" id="ARBA00022481"/>
    </source>
</evidence>
<dbReference type="GO" id="GO:0005654">
    <property type="term" value="C:nucleoplasm"/>
    <property type="evidence" value="ECO:0007669"/>
    <property type="project" value="UniProtKB-SubCell"/>
</dbReference>
<dbReference type="InterPro" id="IPR007110">
    <property type="entry name" value="Ig-like_dom"/>
</dbReference>